<keyword evidence="2" id="KW-1185">Reference proteome</keyword>
<dbReference type="Proteomes" id="UP000325690">
    <property type="component" value="Unassembled WGS sequence"/>
</dbReference>
<dbReference type="EMBL" id="ANBP01000053">
    <property type="protein sequence ID" value="KAB7751990.1"/>
    <property type="molecule type" value="Genomic_DNA"/>
</dbReference>
<evidence type="ECO:0000313" key="1">
    <source>
        <dbReference type="EMBL" id="KAB7751990.1"/>
    </source>
</evidence>
<organism evidence="1 2">
    <name type="scientific">Mycolicibacterium phlei DSM 43239 = CCUG 21000</name>
    <dbReference type="NCBI Taxonomy" id="1226750"/>
    <lineage>
        <taxon>Bacteria</taxon>
        <taxon>Bacillati</taxon>
        <taxon>Actinomycetota</taxon>
        <taxon>Actinomycetes</taxon>
        <taxon>Mycobacteriales</taxon>
        <taxon>Mycobacteriaceae</taxon>
        <taxon>Mycolicibacterium</taxon>
    </lineage>
</organism>
<gene>
    <name evidence="1" type="ORF">MPHL21000_22680</name>
</gene>
<reference evidence="1 2" key="1">
    <citation type="submission" date="2012-10" db="EMBL/GenBank/DDBJ databases">
        <title>The draft sequence of the Mycobacterium pheli genome.</title>
        <authorList>
            <person name="Pettersson B.M.F."/>
            <person name="Das S."/>
            <person name="Dasgupta S."/>
            <person name="Bhattacharya A."/>
            <person name="Kirsebom L.A."/>
        </authorList>
    </citation>
    <scope>NUCLEOTIDE SEQUENCE [LARGE SCALE GENOMIC DNA]</scope>
    <source>
        <strain evidence="1 2">CCUG 21000</strain>
    </source>
</reference>
<evidence type="ECO:0000313" key="2">
    <source>
        <dbReference type="Proteomes" id="UP000325690"/>
    </source>
</evidence>
<accession>A0A5N5UV19</accession>
<comment type="caution">
    <text evidence="1">The sequence shown here is derived from an EMBL/GenBank/DDBJ whole genome shotgun (WGS) entry which is preliminary data.</text>
</comment>
<sequence length="76" mass="8365">MTIVADEPEISTDDALSVDTVVVEVRGQWAVDIIVVFADGIVRKRIETYRTKNLAEIAAKLIKRAAERDIKGPLNG</sequence>
<protein>
    <submittedName>
        <fullName evidence="1">Uncharacterized protein</fullName>
    </submittedName>
</protein>
<dbReference type="GeneID" id="74304356"/>
<name>A0A5N5UV19_MYCPH</name>
<proteinExistence type="predicted"/>
<dbReference type="RefSeq" id="WP_003888966.1">
    <property type="nucleotide sequence ID" value="NZ_ANBO01000044.1"/>
</dbReference>
<dbReference type="AlphaFoldDB" id="A0A5N5UV19"/>